<feature type="modified residue" description="Phosphoserine" evidence="8">
    <location>
        <position position="105"/>
    </location>
</feature>
<proteinExistence type="inferred from homology"/>
<feature type="binding site" evidence="8">
    <location>
        <position position="251"/>
    </location>
    <ligand>
        <name>Mg(2+)</name>
        <dbReference type="ChEBI" id="CHEBI:18420"/>
    </ligand>
</feature>
<dbReference type="CDD" id="cd05802">
    <property type="entry name" value="GlmM"/>
    <property type="match status" value="1"/>
</dbReference>
<dbReference type="InterPro" id="IPR050060">
    <property type="entry name" value="Phosphoglucosamine_mutase"/>
</dbReference>
<dbReference type="EMBL" id="GG693862">
    <property type="protein sequence ID" value="EES53525.1"/>
    <property type="molecule type" value="Genomic_DNA"/>
</dbReference>
<comment type="PTM">
    <text evidence="8">Activated by phosphorylation.</text>
</comment>
<dbReference type="InterPro" id="IPR005846">
    <property type="entry name" value="A-D-PHexomutase_a/b/a-III"/>
</dbReference>
<evidence type="ECO:0000256" key="6">
    <source>
        <dbReference type="ARBA" id="ARBA00066330"/>
    </source>
</evidence>
<dbReference type="Gene3D" id="3.30.310.50">
    <property type="entry name" value="Alpha-D-phosphohexomutase, C-terminal domain"/>
    <property type="match status" value="1"/>
</dbReference>
<dbReference type="InterPro" id="IPR016066">
    <property type="entry name" value="A-D-PHexomutase_CS"/>
</dbReference>
<evidence type="ECO:0000256" key="8">
    <source>
        <dbReference type="HAMAP-Rule" id="MF_01554"/>
    </source>
</evidence>
<dbReference type="Pfam" id="PF02878">
    <property type="entry name" value="PGM_PMM_I"/>
    <property type="match status" value="1"/>
</dbReference>
<reference evidence="15 16" key="1">
    <citation type="journal article" date="2009" name="Appl. Environ. Microbiol.">
        <title>Community genomic and proteomic analyses of chemoautotrophic iron-oxidizing "Leptospirillum rubarum" (Group II) and "Leptospirillum ferrodiazotrophum" (Group III) bacteria in acid mine drainage biofilms.</title>
        <authorList>
            <person name="Goltsman D.S."/>
            <person name="Denef V.J."/>
            <person name="Singer S.W."/>
            <person name="VerBerkmoes N.C."/>
            <person name="Lefsrud M."/>
            <person name="Mueller R.S."/>
            <person name="Dick G.J."/>
            <person name="Sun C.L."/>
            <person name="Wheeler K.E."/>
            <person name="Zemla A."/>
            <person name="Baker B.J."/>
            <person name="Hauser L."/>
            <person name="Land M."/>
            <person name="Shah M.B."/>
            <person name="Thelen M.P."/>
            <person name="Hettich R.L."/>
            <person name="Banfield J.F."/>
        </authorList>
    </citation>
    <scope>NUCLEOTIDE SEQUENCE [LARGE SCALE GENOMIC DNA]</scope>
</reference>
<comment type="similarity">
    <text evidence="1 8 9">Belongs to the phosphohexose mutase family.</text>
</comment>
<dbReference type="PROSITE" id="PS00710">
    <property type="entry name" value="PGM_PMM"/>
    <property type="match status" value="1"/>
</dbReference>
<dbReference type="PANTHER" id="PTHR42946:SF1">
    <property type="entry name" value="PHOSPHOGLUCOMUTASE (ALPHA-D-GLUCOSE-1,6-BISPHOSPHATE-DEPENDENT)"/>
    <property type="match status" value="1"/>
</dbReference>
<dbReference type="InterPro" id="IPR005843">
    <property type="entry name" value="A-D-PHexomutase_C"/>
</dbReference>
<feature type="binding site" description="via phosphate group" evidence="8">
    <location>
        <position position="105"/>
    </location>
    <ligand>
        <name>Mg(2+)</name>
        <dbReference type="ChEBI" id="CHEBI:18420"/>
    </ligand>
</feature>
<dbReference type="InterPro" id="IPR005845">
    <property type="entry name" value="A-D-PHexomutase_a/b/a-II"/>
</dbReference>
<accession>C6HVF1</accession>
<dbReference type="GO" id="GO:0009252">
    <property type="term" value="P:peptidoglycan biosynthetic process"/>
    <property type="evidence" value="ECO:0007669"/>
    <property type="project" value="TreeGrafter"/>
</dbReference>
<comment type="catalytic activity">
    <reaction evidence="8 10">
        <text>alpha-D-glucosamine 1-phosphate = D-glucosamine 6-phosphate</text>
        <dbReference type="Rhea" id="RHEA:23424"/>
        <dbReference type="ChEBI" id="CHEBI:58516"/>
        <dbReference type="ChEBI" id="CHEBI:58725"/>
        <dbReference type="EC" id="5.4.2.10"/>
    </reaction>
</comment>
<feature type="domain" description="Alpha-D-phosphohexomutase C-terminal" evidence="11">
    <location>
        <begin position="391"/>
        <end position="446"/>
    </location>
</feature>
<dbReference type="InterPro" id="IPR005844">
    <property type="entry name" value="A-D-PHexomutase_a/b/a-I"/>
</dbReference>
<dbReference type="InterPro" id="IPR006352">
    <property type="entry name" value="GlmM_bact"/>
</dbReference>
<gene>
    <name evidence="8" type="primary">glmM</name>
    <name evidence="15" type="ORF">UBAL3_78920118</name>
</gene>
<dbReference type="SUPFAM" id="SSF55957">
    <property type="entry name" value="Phosphoglucomutase, C-terminal domain"/>
    <property type="match status" value="1"/>
</dbReference>
<dbReference type="GO" id="GO:0006048">
    <property type="term" value="P:UDP-N-acetylglucosamine biosynthetic process"/>
    <property type="evidence" value="ECO:0007669"/>
    <property type="project" value="TreeGrafter"/>
</dbReference>
<dbReference type="InterPro" id="IPR005841">
    <property type="entry name" value="Alpha-D-phosphohexomutase_SF"/>
</dbReference>
<evidence type="ECO:0000259" key="14">
    <source>
        <dbReference type="Pfam" id="PF02880"/>
    </source>
</evidence>
<dbReference type="Gene3D" id="3.40.120.10">
    <property type="entry name" value="Alpha-D-Glucose-1,6-Bisphosphate, subunit A, domain 3"/>
    <property type="match status" value="3"/>
</dbReference>
<dbReference type="FunFam" id="3.40.120.10:FF:000002">
    <property type="entry name" value="Phosphoglucosamine mutase"/>
    <property type="match status" value="1"/>
</dbReference>
<keyword evidence="4 8" id="KW-0460">Magnesium</keyword>
<comment type="cofactor">
    <cofactor evidence="8">
        <name>Mg(2+)</name>
        <dbReference type="ChEBI" id="CHEBI:18420"/>
    </cofactor>
    <text evidence="8">Binds 1 Mg(2+) ion per subunit.</text>
</comment>
<dbReference type="PANTHER" id="PTHR42946">
    <property type="entry name" value="PHOSPHOHEXOSE MUTASE"/>
    <property type="match status" value="1"/>
</dbReference>
<evidence type="ECO:0000259" key="11">
    <source>
        <dbReference type="Pfam" id="PF00408"/>
    </source>
</evidence>
<dbReference type="GO" id="GO:0000287">
    <property type="term" value="F:magnesium ion binding"/>
    <property type="evidence" value="ECO:0007669"/>
    <property type="project" value="UniProtKB-UniRule"/>
</dbReference>
<dbReference type="Pfam" id="PF02879">
    <property type="entry name" value="PGM_PMM_II"/>
    <property type="match status" value="1"/>
</dbReference>
<evidence type="ECO:0000256" key="1">
    <source>
        <dbReference type="ARBA" id="ARBA00010231"/>
    </source>
</evidence>
<dbReference type="SUPFAM" id="SSF53738">
    <property type="entry name" value="Phosphoglucomutase, first 3 domains"/>
    <property type="match status" value="3"/>
</dbReference>
<evidence type="ECO:0000313" key="15">
    <source>
        <dbReference type="EMBL" id="EES53525.1"/>
    </source>
</evidence>
<evidence type="ECO:0000256" key="9">
    <source>
        <dbReference type="RuleBase" id="RU004326"/>
    </source>
</evidence>
<dbReference type="NCBIfam" id="NF008139">
    <property type="entry name" value="PRK10887.1"/>
    <property type="match status" value="1"/>
</dbReference>
<name>C6HVF1_9BACT</name>
<feature type="active site" description="Phosphoserine intermediate" evidence="8">
    <location>
        <position position="105"/>
    </location>
</feature>
<evidence type="ECO:0000259" key="12">
    <source>
        <dbReference type="Pfam" id="PF02878"/>
    </source>
</evidence>
<dbReference type="GO" id="GO:0005829">
    <property type="term" value="C:cytosol"/>
    <property type="evidence" value="ECO:0007669"/>
    <property type="project" value="TreeGrafter"/>
</dbReference>
<dbReference type="GO" id="GO:0005975">
    <property type="term" value="P:carbohydrate metabolic process"/>
    <property type="evidence" value="ECO:0007669"/>
    <property type="project" value="InterPro"/>
</dbReference>
<dbReference type="EC" id="5.4.2.10" evidence="6 8"/>
<evidence type="ECO:0000313" key="16">
    <source>
        <dbReference type="Proteomes" id="UP000009374"/>
    </source>
</evidence>
<keyword evidence="16" id="KW-1185">Reference proteome</keyword>
<evidence type="ECO:0000259" key="13">
    <source>
        <dbReference type="Pfam" id="PF02879"/>
    </source>
</evidence>
<sequence>MIKPSTRLFGTDGIRGRANIHPVTGEMAFRLGRAAAHLFARAGEEHHVVIGKDTRISGYMLEMALTSGLTSMGVNVILVGPFTTPGIAHLTRSLRADAGIMISASHNPYDDNGIKFFSSEGLKLPDELEDRIERLVMGDEIDHIRPTGALIGKVTRLSGAEGRYVEFVKNTLPRKQKFDGVRIVADMANGGAYKVAPMAFRELGAEVIALSDAPDGVNINLNCGALYPETLARKVVETGADLGVAFDGDADRSVFVTGKGQILDGDRIMAIIAPFLKKEGRLPGDTLVTTVMSNLALEEAMKRHGISLRKTQVGDRYILEELDRLALSFGGEQSGHIIFRDYLTTGDGLITALQLLSLLDKEGISLDDAARVMEPYPQILKTLPVRSKPPIESLPELSKRKAHVDSLLSGHGRLLLRYSGTEMAIRIMLEGPDANVLNQMMQELEEAVILDLGSPSTSLPSH</sequence>
<feature type="binding site" evidence="8">
    <location>
        <position position="249"/>
    </location>
    <ligand>
        <name>Mg(2+)</name>
        <dbReference type="ChEBI" id="CHEBI:18420"/>
    </ligand>
</feature>
<evidence type="ECO:0000256" key="10">
    <source>
        <dbReference type="RuleBase" id="RU004327"/>
    </source>
</evidence>
<evidence type="ECO:0000256" key="2">
    <source>
        <dbReference type="ARBA" id="ARBA00022553"/>
    </source>
</evidence>
<dbReference type="PRINTS" id="PR00509">
    <property type="entry name" value="PGMPMM"/>
</dbReference>
<comment type="function">
    <text evidence="8 10">Catalyzes the conversion of glucosamine-6-phosphate to glucosamine-1-phosphate.</text>
</comment>
<dbReference type="HAMAP" id="MF_01554_B">
    <property type="entry name" value="GlmM_B"/>
    <property type="match status" value="1"/>
</dbReference>
<feature type="domain" description="Alpha-D-phosphohexomutase alpha/beta/alpha" evidence="12">
    <location>
        <begin position="7"/>
        <end position="136"/>
    </location>
</feature>
<keyword evidence="5 8" id="KW-0413">Isomerase</keyword>
<dbReference type="Pfam" id="PF02880">
    <property type="entry name" value="PGM_PMM_III"/>
    <property type="match status" value="1"/>
</dbReference>
<protein>
    <recommendedName>
        <fullName evidence="7 8">Phosphoglucosamine mutase</fullName>
        <ecNumber evidence="6 8">5.4.2.10</ecNumber>
    </recommendedName>
</protein>
<evidence type="ECO:0000256" key="3">
    <source>
        <dbReference type="ARBA" id="ARBA00022723"/>
    </source>
</evidence>
<dbReference type="AlphaFoldDB" id="C6HVF1"/>
<dbReference type="InterPro" id="IPR016055">
    <property type="entry name" value="A-D-PHexomutase_a/b/a-I/II/III"/>
</dbReference>
<dbReference type="Pfam" id="PF00408">
    <property type="entry name" value="PGM_PMM_IV"/>
    <property type="match status" value="1"/>
</dbReference>
<feature type="domain" description="Alpha-D-phosphohexomutase alpha/beta/alpha" evidence="14">
    <location>
        <begin position="264"/>
        <end position="376"/>
    </location>
</feature>
<evidence type="ECO:0000256" key="5">
    <source>
        <dbReference type="ARBA" id="ARBA00023235"/>
    </source>
</evidence>
<keyword evidence="3 8" id="KW-0479">Metal-binding</keyword>
<dbReference type="FunFam" id="3.40.120.10:FF:000001">
    <property type="entry name" value="Phosphoglucosamine mutase"/>
    <property type="match status" value="1"/>
</dbReference>
<dbReference type="NCBIfam" id="TIGR01455">
    <property type="entry name" value="glmM"/>
    <property type="match status" value="1"/>
</dbReference>
<dbReference type="GO" id="GO:0008966">
    <property type="term" value="F:phosphoglucosamine mutase activity"/>
    <property type="evidence" value="ECO:0007669"/>
    <property type="project" value="UniProtKB-UniRule"/>
</dbReference>
<organism evidence="15 16">
    <name type="scientific">Leptospirillum ferrodiazotrophum</name>
    <dbReference type="NCBI Taxonomy" id="412449"/>
    <lineage>
        <taxon>Bacteria</taxon>
        <taxon>Pseudomonadati</taxon>
        <taxon>Nitrospirota</taxon>
        <taxon>Nitrospiria</taxon>
        <taxon>Nitrospirales</taxon>
        <taxon>Nitrospiraceae</taxon>
        <taxon>Leptospirillum</taxon>
    </lineage>
</organism>
<feature type="binding site" evidence="8">
    <location>
        <position position="247"/>
    </location>
    <ligand>
        <name>Mg(2+)</name>
        <dbReference type="ChEBI" id="CHEBI:18420"/>
    </ligand>
</feature>
<dbReference type="InterPro" id="IPR036900">
    <property type="entry name" value="A-D-PHexomutase_C_sf"/>
</dbReference>
<feature type="domain" description="Alpha-D-phosphohexomutase alpha/beta/alpha" evidence="13">
    <location>
        <begin position="163"/>
        <end position="260"/>
    </location>
</feature>
<dbReference type="Proteomes" id="UP000009374">
    <property type="component" value="Unassembled WGS sequence"/>
</dbReference>
<dbReference type="GO" id="GO:0004615">
    <property type="term" value="F:phosphomannomutase activity"/>
    <property type="evidence" value="ECO:0007669"/>
    <property type="project" value="TreeGrafter"/>
</dbReference>
<evidence type="ECO:0000256" key="7">
    <source>
        <dbReference type="ARBA" id="ARBA00068193"/>
    </source>
</evidence>
<evidence type="ECO:0000256" key="4">
    <source>
        <dbReference type="ARBA" id="ARBA00022842"/>
    </source>
</evidence>
<keyword evidence="2 8" id="KW-0597">Phosphoprotein</keyword>